<keyword evidence="1" id="KW-0805">Transcription regulation</keyword>
<dbReference type="SUPFAM" id="SSF64288">
    <property type="entry name" value="Chorismate lyase-like"/>
    <property type="match status" value="1"/>
</dbReference>
<dbReference type="InterPro" id="IPR011663">
    <property type="entry name" value="UTRA"/>
</dbReference>
<protein>
    <submittedName>
        <fullName evidence="5">GntR family transcriptional regulator</fullName>
    </submittedName>
</protein>
<name>A0A2P8CQX8_9ACTN</name>
<evidence type="ECO:0000313" key="6">
    <source>
        <dbReference type="Proteomes" id="UP000240542"/>
    </source>
</evidence>
<keyword evidence="2" id="KW-0238">DNA-binding</keyword>
<proteinExistence type="predicted"/>
<dbReference type="InterPro" id="IPR036388">
    <property type="entry name" value="WH-like_DNA-bd_sf"/>
</dbReference>
<dbReference type="InterPro" id="IPR000524">
    <property type="entry name" value="Tscrpt_reg_HTH_GntR"/>
</dbReference>
<evidence type="ECO:0000256" key="3">
    <source>
        <dbReference type="ARBA" id="ARBA00023163"/>
    </source>
</evidence>
<dbReference type="RefSeq" id="WP_106586578.1">
    <property type="nucleotide sequence ID" value="NZ_PYGA01000032.1"/>
</dbReference>
<dbReference type="SMART" id="SM00345">
    <property type="entry name" value="HTH_GNTR"/>
    <property type="match status" value="1"/>
</dbReference>
<feature type="domain" description="HTH gntR-type" evidence="4">
    <location>
        <begin position="4"/>
        <end position="72"/>
    </location>
</feature>
<dbReference type="CDD" id="cd07377">
    <property type="entry name" value="WHTH_GntR"/>
    <property type="match status" value="1"/>
</dbReference>
<dbReference type="PANTHER" id="PTHR44846:SF17">
    <property type="entry name" value="GNTR-FAMILY TRANSCRIPTIONAL REGULATOR"/>
    <property type="match status" value="1"/>
</dbReference>
<dbReference type="GO" id="GO:0045892">
    <property type="term" value="P:negative regulation of DNA-templated transcription"/>
    <property type="evidence" value="ECO:0007669"/>
    <property type="project" value="TreeGrafter"/>
</dbReference>
<dbReference type="PROSITE" id="PS50949">
    <property type="entry name" value="HTH_GNTR"/>
    <property type="match status" value="1"/>
</dbReference>
<dbReference type="SUPFAM" id="SSF46785">
    <property type="entry name" value="Winged helix' DNA-binding domain"/>
    <property type="match status" value="1"/>
</dbReference>
<dbReference type="AlphaFoldDB" id="A0A2P8CQX8"/>
<dbReference type="InterPro" id="IPR036390">
    <property type="entry name" value="WH_DNA-bd_sf"/>
</dbReference>
<evidence type="ECO:0000256" key="2">
    <source>
        <dbReference type="ARBA" id="ARBA00023125"/>
    </source>
</evidence>
<dbReference type="PRINTS" id="PR00035">
    <property type="entry name" value="HTHGNTR"/>
</dbReference>
<accession>A0A2P8CQX8</accession>
<dbReference type="InterPro" id="IPR028978">
    <property type="entry name" value="Chorismate_lyase_/UTRA_dom_sf"/>
</dbReference>
<sequence length="256" mass="28894">MPEESRYRQIARDLRKRIQDGELTSGDRLPSEKELEDEFGASRNTIRLALGTLRNQGLVESRAGRGTFVQQVIPMTFHASLATRRTPEAPEDSGDIEDVEFAELGGQTRAFAELLIQSATPEIASRLRVDEGSMVVVRRTFRYVDDRSASVETSYYPMDIAQRTELMLPEDIGRGALHVLHELGYTQVGYVDELRSRMPTPEEAQQLELPPGIPVMELYRTGFSKNRAIRLSWTVFAGNGIRFQYEIGDIAAYHAE</sequence>
<dbReference type="GO" id="GO:0003700">
    <property type="term" value="F:DNA-binding transcription factor activity"/>
    <property type="evidence" value="ECO:0007669"/>
    <property type="project" value="InterPro"/>
</dbReference>
<dbReference type="Proteomes" id="UP000240542">
    <property type="component" value="Unassembled WGS sequence"/>
</dbReference>
<dbReference type="GO" id="GO:0003677">
    <property type="term" value="F:DNA binding"/>
    <property type="evidence" value="ECO:0007669"/>
    <property type="project" value="UniProtKB-KW"/>
</dbReference>
<gene>
    <name evidence="5" type="ORF">CLV63_13211</name>
</gene>
<dbReference type="InterPro" id="IPR050679">
    <property type="entry name" value="Bact_HTH_transcr_reg"/>
</dbReference>
<reference evidence="5 6" key="1">
    <citation type="submission" date="2018-03" db="EMBL/GenBank/DDBJ databases">
        <title>Genomic Encyclopedia of Archaeal and Bacterial Type Strains, Phase II (KMG-II): from individual species to whole genera.</title>
        <authorList>
            <person name="Goeker M."/>
        </authorList>
    </citation>
    <scope>NUCLEOTIDE SEQUENCE [LARGE SCALE GENOMIC DNA]</scope>
    <source>
        <strain evidence="5 6">DSM 45312</strain>
    </source>
</reference>
<keyword evidence="3" id="KW-0804">Transcription</keyword>
<dbReference type="EMBL" id="PYGA01000032">
    <property type="protein sequence ID" value="PSK87356.1"/>
    <property type="molecule type" value="Genomic_DNA"/>
</dbReference>
<keyword evidence="6" id="KW-1185">Reference proteome</keyword>
<dbReference type="Pfam" id="PF00392">
    <property type="entry name" value="GntR"/>
    <property type="match status" value="1"/>
</dbReference>
<dbReference type="PANTHER" id="PTHR44846">
    <property type="entry name" value="MANNOSYL-D-GLYCERATE TRANSPORT/METABOLISM SYSTEM REPRESSOR MNGR-RELATED"/>
    <property type="match status" value="1"/>
</dbReference>
<evidence type="ECO:0000313" key="5">
    <source>
        <dbReference type="EMBL" id="PSK87356.1"/>
    </source>
</evidence>
<dbReference type="Gene3D" id="1.10.10.10">
    <property type="entry name" value="Winged helix-like DNA-binding domain superfamily/Winged helix DNA-binding domain"/>
    <property type="match status" value="1"/>
</dbReference>
<comment type="caution">
    <text evidence="5">The sequence shown here is derived from an EMBL/GenBank/DDBJ whole genome shotgun (WGS) entry which is preliminary data.</text>
</comment>
<organism evidence="5 6">
    <name type="scientific">Murinocardiopsis flavida</name>
    <dbReference type="NCBI Taxonomy" id="645275"/>
    <lineage>
        <taxon>Bacteria</taxon>
        <taxon>Bacillati</taxon>
        <taxon>Actinomycetota</taxon>
        <taxon>Actinomycetes</taxon>
        <taxon>Streptosporangiales</taxon>
        <taxon>Nocardiopsidaceae</taxon>
        <taxon>Murinocardiopsis</taxon>
    </lineage>
</organism>
<dbReference type="Gene3D" id="3.40.1410.10">
    <property type="entry name" value="Chorismate lyase-like"/>
    <property type="match status" value="1"/>
</dbReference>
<dbReference type="SMART" id="SM00866">
    <property type="entry name" value="UTRA"/>
    <property type="match status" value="1"/>
</dbReference>
<evidence type="ECO:0000256" key="1">
    <source>
        <dbReference type="ARBA" id="ARBA00023015"/>
    </source>
</evidence>
<dbReference type="OrthoDB" id="3214900at2"/>
<dbReference type="Pfam" id="PF07702">
    <property type="entry name" value="UTRA"/>
    <property type="match status" value="1"/>
</dbReference>
<evidence type="ECO:0000259" key="4">
    <source>
        <dbReference type="PROSITE" id="PS50949"/>
    </source>
</evidence>